<evidence type="ECO:0000256" key="2">
    <source>
        <dbReference type="ARBA" id="ARBA00012758"/>
    </source>
</evidence>
<keyword evidence="7" id="KW-1185">Reference proteome</keyword>
<dbReference type="SMART" id="SM00640">
    <property type="entry name" value="Glyco_32"/>
    <property type="match status" value="1"/>
</dbReference>
<sequence length="415" mass="45130">MTHPNADDQVLPVYHLRPARGWVNDPNGMTYHDGRWHVFFQHHSGGPFHHLIEWGHASSADLIHWREHPIAFGPTPEGPDRFGCWTGVFVPGLQRPAVAYSGVVDEGLQTTTLLRWGSDDLDRWSKPEIVARTPTTDGVRIMRDPFVFVWGGRRWALTGAGLESGAPALLIYGADDPLSWTYAGLFYTGPEPEADDRYAADIWECPQLLLTEDAAVLVVSLQLDGVLGDVLSIVGQVVDDAGVPRFVAVWPDAASLLDLGDSYYAPQLVADPQGPGALMIGWVRQDGLPQETHKVAGCLSLPRRLALRDGGVVVQSDEALASLQLGDYVDATGDGSLPEHCLVETSAATVELAGSLDNEIRTVVVHPGDRAWIDAGVVEVYPETGMPRTLRADPGTWRISSGRPHIRPVLTISMS</sequence>
<dbReference type="Proteomes" id="UP000035763">
    <property type="component" value="Unassembled WGS sequence"/>
</dbReference>
<dbReference type="PROSITE" id="PS00609">
    <property type="entry name" value="GLYCOSYL_HYDROL_F32"/>
    <property type="match status" value="1"/>
</dbReference>
<evidence type="ECO:0000256" key="4">
    <source>
        <dbReference type="ARBA" id="ARBA00023295"/>
    </source>
</evidence>
<dbReference type="Gene3D" id="2.115.10.20">
    <property type="entry name" value="Glycosyl hydrolase domain, family 43"/>
    <property type="match status" value="1"/>
</dbReference>
<dbReference type="GO" id="GO:0005975">
    <property type="term" value="P:carbohydrate metabolic process"/>
    <property type="evidence" value="ECO:0007669"/>
    <property type="project" value="InterPro"/>
</dbReference>
<reference evidence="6 7" key="1">
    <citation type="journal article" date="2013" name="ISME J.">
        <title>A metabolic model for members of the genus Tetrasphaera involved in enhanced biological phosphorus removal.</title>
        <authorList>
            <person name="Kristiansen R."/>
            <person name="Nguyen H.T.T."/>
            <person name="Saunders A.M."/>
            <person name="Nielsen J.L."/>
            <person name="Wimmer R."/>
            <person name="Le V.Q."/>
            <person name="McIlroy S.J."/>
            <person name="Petrovski S."/>
            <person name="Seviour R.J."/>
            <person name="Calteau A."/>
            <person name="Nielsen K.L."/>
            <person name="Nielsen P.H."/>
        </authorList>
    </citation>
    <scope>NUCLEOTIDE SEQUENCE [LARGE SCALE GENOMIC DNA]</scope>
    <source>
        <strain evidence="6 7">Ben110</strain>
    </source>
</reference>
<dbReference type="InterPro" id="IPR051214">
    <property type="entry name" value="GH32_Enzymes"/>
</dbReference>
<dbReference type="InterPro" id="IPR023296">
    <property type="entry name" value="Glyco_hydro_beta-prop_sf"/>
</dbReference>
<dbReference type="SUPFAM" id="SSF75005">
    <property type="entry name" value="Arabinanase/levansucrase/invertase"/>
    <property type="match status" value="1"/>
</dbReference>
<organism evidence="6 7">
    <name type="scientific">Nostocoides australiense Ben110</name>
    <dbReference type="NCBI Taxonomy" id="1193182"/>
    <lineage>
        <taxon>Bacteria</taxon>
        <taxon>Bacillati</taxon>
        <taxon>Actinomycetota</taxon>
        <taxon>Actinomycetes</taxon>
        <taxon>Micrococcales</taxon>
        <taxon>Intrasporangiaceae</taxon>
        <taxon>Nostocoides</taxon>
    </lineage>
</organism>
<dbReference type="AlphaFoldDB" id="W6JTH3"/>
<feature type="domain" description="Glycosyl hydrolase family 32 N-terminal" evidence="5">
    <location>
        <begin position="15"/>
        <end position="315"/>
    </location>
</feature>
<keyword evidence="3 6" id="KW-0378">Hydrolase</keyword>
<evidence type="ECO:0000313" key="7">
    <source>
        <dbReference type="Proteomes" id="UP000035763"/>
    </source>
</evidence>
<dbReference type="RefSeq" id="WP_048696636.1">
    <property type="nucleotide sequence ID" value="NZ_HG764815.1"/>
</dbReference>
<protein>
    <recommendedName>
        <fullName evidence="2">beta-fructofuranosidase</fullName>
        <ecNumber evidence="2">3.2.1.26</ecNumber>
    </recommendedName>
</protein>
<comment type="similarity">
    <text evidence="1">Belongs to the glycosyl hydrolase 32 family.</text>
</comment>
<evidence type="ECO:0000259" key="5">
    <source>
        <dbReference type="Pfam" id="PF00251"/>
    </source>
</evidence>
<dbReference type="OrthoDB" id="9776657at2"/>
<accession>W6JTH3</accession>
<dbReference type="InterPro" id="IPR001362">
    <property type="entry name" value="Glyco_hydro_32"/>
</dbReference>
<dbReference type="Pfam" id="PF00251">
    <property type="entry name" value="Glyco_hydro_32N"/>
    <property type="match status" value="1"/>
</dbReference>
<dbReference type="InterPro" id="IPR018053">
    <property type="entry name" value="Glyco_hydro_32_AS"/>
</dbReference>
<dbReference type="GO" id="GO:0004564">
    <property type="term" value="F:beta-fructofuranosidase activity"/>
    <property type="evidence" value="ECO:0007669"/>
    <property type="project" value="UniProtKB-EC"/>
</dbReference>
<dbReference type="EC" id="3.2.1.26" evidence="2"/>
<dbReference type="InterPro" id="IPR013148">
    <property type="entry name" value="Glyco_hydro_32_N"/>
</dbReference>
<dbReference type="STRING" id="1193182.BN11_1080046"/>
<name>W6JTH3_9MICO</name>
<dbReference type="PANTHER" id="PTHR43101">
    <property type="entry name" value="BETA-FRUCTOSIDASE"/>
    <property type="match status" value="1"/>
</dbReference>
<dbReference type="CDD" id="cd08996">
    <property type="entry name" value="GH32_FFase"/>
    <property type="match status" value="1"/>
</dbReference>
<evidence type="ECO:0000256" key="1">
    <source>
        <dbReference type="ARBA" id="ARBA00009902"/>
    </source>
</evidence>
<gene>
    <name evidence="6" type="ORF">BN11_1080046</name>
</gene>
<keyword evidence="4" id="KW-0326">Glycosidase</keyword>
<dbReference type="EMBL" id="CAJA01000011">
    <property type="protein sequence ID" value="CCH71771.1"/>
    <property type="molecule type" value="Genomic_DNA"/>
</dbReference>
<evidence type="ECO:0000256" key="3">
    <source>
        <dbReference type="ARBA" id="ARBA00022801"/>
    </source>
</evidence>
<evidence type="ECO:0000313" key="6">
    <source>
        <dbReference type="EMBL" id="CCH71771.1"/>
    </source>
</evidence>
<comment type="caution">
    <text evidence="6">The sequence shown here is derived from an EMBL/GenBank/DDBJ whole genome shotgun (WGS) entry which is preliminary data.</text>
</comment>
<dbReference type="PANTHER" id="PTHR43101:SF1">
    <property type="entry name" value="BETA-FRUCTOSIDASE"/>
    <property type="match status" value="1"/>
</dbReference>
<proteinExistence type="inferred from homology"/>